<proteinExistence type="predicted"/>
<keyword evidence="3" id="KW-1185">Reference proteome</keyword>
<dbReference type="AlphaFoldDB" id="K0S0J8"/>
<dbReference type="EMBL" id="AGNL01035601">
    <property type="protein sequence ID" value="EJK54596.1"/>
    <property type="molecule type" value="Genomic_DNA"/>
</dbReference>
<evidence type="ECO:0000313" key="3">
    <source>
        <dbReference type="Proteomes" id="UP000266841"/>
    </source>
</evidence>
<sequence length="70" mass="7728">IATRLPCVLSATAAMKSEQTAMYASSWHGEALTAQHWMELQVASRKEDEQAERHKEDTRGKASLGTSPLQ</sequence>
<organism evidence="2 3">
    <name type="scientific">Thalassiosira oceanica</name>
    <name type="common">Marine diatom</name>
    <dbReference type="NCBI Taxonomy" id="159749"/>
    <lineage>
        <taxon>Eukaryota</taxon>
        <taxon>Sar</taxon>
        <taxon>Stramenopiles</taxon>
        <taxon>Ochrophyta</taxon>
        <taxon>Bacillariophyta</taxon>
        <taxon>Coscinodiscophyceae</taxon>
        <taxon>Thalassiosirophycidae</taxon>
        <taxon>Thalassiosirales</taxon>
        <taxon>Thalassiosiraceae</taxon>
        <taxon>Thalassiosira</taxon>
    </lineage>
</organism>
<comment type="caution">
    <text evidence="2">The sequence shown here is derived from an EMBL/GenBank/DDBJ whole genome shotgun (WGS) entry which is preliminary data.</text>
</comment>
<reference evidence="2 3" key="1">
    <citation type="journal article" date="2012" name="Genome Biol.">
        <title>Genome and low-iron response of an oceanic diatom adapted to chronic iron limitation.</title>
        <authorList>
            <person name="Lommer M."/>
            <person name="Specht M."/>
            <person name="Roy A.S."/>
            <person name="Kraemer L."/>
            <person name="Andreson R."/>
            <person name="Gutowska M.A."/>
            <person name="Wolf J."/>
            <person name="Bergner S.V."/>
            <person name="Schilhabel M.B."/>
            <person name="Klostermeier U.C."/>
            <person name="Beiko R.G."/>
            <person name="Rosenstiel P."/>
            <person name="Hippler M."/>
            <person name="Laroche J."/>
        </authorList>
    </citation>
    <scope>NUCLEOTIDE SEQUENCE [LARGE SCALE GENOMIC DNA]</scope>
    <source>
        <strain evidence="2 3">CCMP1005</strain>
    </source>
</reference>
<gene>
    <name evidence="2" type="ORF">THAOC_25759</name>
</gene>
<feature type="compositionally biased region" description="Basic and acidic residues" evidence="1">
    <location>
        <begin position="44"/>
        <end position="60"/>
    </location>
</feature>
<name>K0S0J8_THAOC</name>
<dbReference type="Proteomes" id="UP000266841">
    <property type="component" value="Unassembled WGS sequence"/>
</dbReference>
<feature type="non-terminal residue" evidence="2">
    <location>
        <position position="1"/>
    </location>
</feature>
<feature type="region of interest" description="Disordered" evidence="1">
    <location>
        <begin position="43"/>
        <end position="70"/>
    </location>
</feature>
<protein>
    <submittedName>
        <fullName evidence="2">Uncharacterized protein</fullName>
    </submittedName>
</protein>
<evidence type="ECO:0000256" key="1">
    <source>
        <dbReference type="SAM" id="MobiDB-lite"/>
    </source>
</evidence>
<accession>K0S0J8</accession>
<evidence type="ECO:0000313" key="2">
    <source>
        <dbReference type="EMBL" id="EJK54596.1"/>
    </source>
</evidence>